<dbReference type="Proteomes" id="UP000030643">
    <property type="component" value="Unassembled WGS sequence"/>
</dbReference>
<evidence type="ECO:0000256" key="4">
    <source>
        <dbReference type="ARBA" id="ARBA00022989"/>
    </source>
</evidence>
<sequence length="125" mass="13952">MEVPDYSRETAARQATQPNRAPRVAKQPVRRQALNATPWTFQDKLPYYVAILALVAVAFSVITVSNKSANAQKNLTQINQKVTNTRNNNNNLKQDIATLTNTDRLTQVAQESGLSMNVNNVRNVQ</sequence>
<keyword evidence="4 7" id="KW-1133">Transmembrane helix</keyword>
<evidence type="ECO:0000256" key="5">
    <source>
        <dbReference type="ARBA" id="ARBA00023136"/>
    </source>
</evidence>
<dbReference type="RefSeq" id="WP_027698724.1">
    <property type="nucleotide sequence ID" value="NZ_DF820487.1"/>
</dbReference>
<keyword evidence="6 7" id="KW-0131">Cell cycle</keyword>
<keyword evidence="9" id="KW-0175">Coiled coil</keyword>
<proteinExistence type="inferred from homology"/>
<evidence type="ECO:0000256" key="9">
    <source>
        <dbReference type="SAM" id="Coils"/>
    </source>
</evidence>
<comment type="function">
    <text evidence="7">Essential cell division protein.</text>
</comment>
<name>A0A069CZV3_WEIOS</name>
<evidence type="ECO:0000256" key="6">
    <source>
        <dbReference type="ARBA" id="ARBA00023306"/>
    </source>
</evidence>
<evidence type="ECO:0000256" key="3">
    <source>
        <dbReference type="ARBA" id="ARBA00022692"/>
    </source>
</evidence>
<dbReference type="eggNOG" id="COG4839">
    <property type="taxonomic scope" value="Bacteria"/>
</dbReference>
<gene>
    <name evidence="7 11" type="primary">ftsL</name>
    <name evidence="11" type="ORF">WOSG25_040710</name>
</gene>
<dbReference type="InterPro" id="IPR011922">
    <property type="entry name" value="Cell_div_FtsL"/>
</dbReference>
<keyword evidence="3 7" id="KW-0812">Transmembrane</keyword>
<keyword evidence="5 7" id="KW-0472">Membrane</keyword>
<dbReference type="EMBL" id="DF820487">
    <property type="protein sequence ID" value="GAK30631.1"/>
    <property type="molecule type" value="Genomic_DNA"/>
</dbReference>
<keyword evidence="2 7" id="KW-0132">Cell division</keyword>
<organism evidence="11 12">
    <name type="scientific">Weissella oryzae (strain DSM 25784 / JCM 18191 / LMG 30913 / SG25)</name>
    <dbReference type="NCBI Taxonomy" id="1329250"/>
    <lineage>
        <taxon>Bacteria</taxon>
        <taxon>Bacillati</taxon>
        <taxon>Bacillota</taxon>
        <taxon>Bacilli</taxon>
        <taxon>Lactobacillales</taxon>
        <taxon>Lactobacillaceae</taxon>
        <taxon>Weissella</taxon>
    </lineage>
</organism>
<dbReference type="GO" id="GO:0005886">
    <property type="term" value="C:plasma membrane"/>
    <property type="evidence" value="ECO:0007669"/>
    <property type="project" value="UniProtKB-SubCell"/>
</dbReference>
<feature type="region of interest" description="Disordered" evidence="10">
    <location>
        <begin position="1"/>
        <end position="29"/>
    </location>
</feature>
<feature type="coiled-coil region" evidence="9">
    <location>
        <begin position="68"/>
        <end position="102"/>
    </location>
</feature>
<dbReference type="HAMAP" id="MF_00910">
    <property type="entry name" value="FtsL"/>
    <property type="match status" value="1"/>
</dbReference>
<evidence type="ECO:0000256" key="8">
    <source>
        <dbReference type="NCBIfam" id="TIGR02209"/>
    </source>
</evidence>
<evidence type="ECO:0000256" key="2">
    <source>
        <dbReference type="ARBA" id="ARBA00022618"/>
    </source>
</evidence>
<dbReference type="GO" id="GO:0032153">
    <property type="term" value="C:cell division site"/>
    <property type="evidence" value="ECO:0007669"/>
    <property type="project" value="UniProtKB-UniRule"/>
</dbReference>
<dbReference type="GO" id="GO:0043093">
    <property type="term" value="P:FtsZ-dependent cytokinesis"/>
    <property type="evidence" value="ECO:0007669"/>
    <property type="project" value="UniProtKB-UniRule"/>
</dbReference>
<dbReference type="AlphaFoldDB" id="A0A069CZV3"/>
<evidence type="ECO:0000256" key="10">
    <source>
        <dbReference type="SAM" id="MobiDB-lite"/>
    </source>
</evidence>
<evidence type="ECO:0000256" key="7">
    <source>
        <dbReference type="HAMAP-Rule" id="MF_00910"/>
    </source>
</evidence>
<dbReference type="NCBIfam" id="TIGR02209">
    <property type="entry name" value="ftsL_broad"/>
    <property type="match status" value="1"/>
</dbReference>
<evidence type="ECO:0000313" key="12">
    <source>
        <dbReference type="Proteomes" id="UP000030643"/>
    </source>
</evidence>
<feature type="compositionally biased region" description="Basic and acidic residues" evidence="10">
    <location>
        <begin position="1"/>
        <end position="11"/>
    </location>
</feature>
<evidence type="ECO:0000313" key="11">
    <source>
        <dbReference type="EMBL" id="GAK30631.1"/>
    </source>
</evidence>
<protein>
    <recommendedName>
        <fullName evidence="7 8">Cell division protein FtsL</fullName>
    </recommendedName>
</protein>
<feature type="transmembrane region" description="Helical" evidence="7">
    <location>
        <begin position="45"/>
        <end position="64"/>
    </location>
</feature>
<comment type="subcellular location">
    <subcellularLocation>
        <location evidence="7">Cell membrane</location>
        <topology evidence="7">Single-pass type II membrane protein</topology>
    </subcellularLocation>
    <text evidence="7">Localizes to the division septum where it forms a ring structure.</text>
</comment>
<dbReference type="OrthoDB" id="2325224at2"/>
<keyword evidence="1 7" id="KW-1003">Cell membrane</keyword>
<evidence type="ECO:0000256" key="1">
    <source>
        <dbReference type="ARBA" id="ARBA00022475"/>
    </source>
</evidence>
<accession>A0A069CZV3</accession>
<reference evidence="12" key="1">
    <citation type="journal article" date="2014" name="Genome Announc.">
        <title>Draft genome sequence of Weissella oryzae SG25T, isolated from fermented rice grains.</title>
        <authorList>
            <person name="Tanizawa Y."/>
            <person name="Fujisawa T."/>
            <person name="Mochizuki T."/>
            <person name="Kaminuma E."/>
            <person name="Suzuki Y."/>
            <person name="Nakamura Y."/>
            <person name="Tohno M."/>
        </authorList>
    </citation>
    <scope>NUCLEOTIDE SEQUENCE [LARGE SCALE GENOMIC DNA]</scope>
    <source>
        <strain evidence="12">DSM 25784 / JCM 18191 / LMG 30913 / SG25</strain>
    </source>
</reference>
<dbReference type="STRING" id="1329250.WOSG25_040710"/>
<keyword evidence="12" id="KW-1185">Reference proteome</keyword>
<comment type="similarity">
    <text evidence="7">Belongs to the FtsL family.</text>
</comment>